<protein>
    <recommendedName>
        <fullName evidence="1">Leucine-rich repeat domain-containing protein</fullName>
    </recommendedName>
</protein>
<reference evidence="2" key="1">
    <citation type="submission" date="2022-12" db="EMBL/GenBank/DDBJ databases">
        <authorList>
            <person name="Petersen C."/>
        </authorList>
    </citation>
    <scope>NUCLEOTIDE SEQUENCE</scope>
    <source>
        <strain evidence="2">IBT 16125</strain>
    </source>
</reference>
<keyword evidence="3" id="KW-1185">Reference proteome</keyword>
<dbReference type="EMBL" id="JAPVEA010000008">
    <property type="protein sequence ID" value="KAJ5437753.1"/>
    <property type="molecule type" value="Genomic_DNA"/>
</dbReference>
<sequence>MVCSLQLPNDVLLLVGEHLENHGDRWKLIFISHHFHELFLSLVYRKARLNSWRDVYSFLCAITNRPSLARAVHELDLSSWQRKPIASEDWEVLRDSAILKDTVQISSYSGEETAQWEEHLAKGRGDAWIALTLPLLSQLRQLHLVYSTPTPCLDRSMQRAINGERPFQPRLVFQNLREVVLYHQEDLDQPAAQESAENGSDKHSPSFLLSFFQLSSLRSIVANSVVDPTSASQNPDSDAEQSDQLCSGFSSITDIDLRHSSGNHGMEALITSCADLKSFKYQHSDSHLASHGFQPTAFYRSLTRSKQTLQTLWLDHYGDHYPFTSAGLNQTHDEWFGSLAEFSALQELRIRLTNLLDIRYQTEPTTPLINCLPHSLETLYIEGCEERHVGTLVSQLQTVLKNRNSRFPHLRCLDIEGAFQNASAEELGDTRASASDPSDDTIKSKIMQAAEPLHEHCDSAGIELHVHDRAFSQNHAR</sequence>
<evidence type="ECO:0000259" key="1">
    <source>
        <dbReference type="Pfam" id="PF24969"/>
    </source>
</evidence>
<dbReference type="Gene3D" id="3.80.10.10">
    <property type="entry name" value="Ribonuclease Inhibitor"/>
    <property type="match status" value="1"/>
</dbReference>
<feature type="domain" description="Leucine-rich repeat" evidence="1">
    <location>
        <begin position="209"/>
        <end position="413"/>
    </location>
</feature>
<dbReference type="GeneID" id="81602376"/>
<dbReference type="SUPFAM" id="SSF52047">
    <property type="entry name" value="RNI-like"/>
    <property type="match status" value="1"/>
</dbReference>
<reference evidence="2" key="2">
    <citation type="journal article" date="2023" name="IMA Fungus">
        <title>Comparative genomic study of the Penicillium genus elucidates a diverse pangenome and 15 lateral gene transfer events.</title>
        <authorList>
            <person name="Petersen C."/>
            <person name="Sorensen T."/>
            <person name="Nielsen M.R."/>
            <person name="Sondergaard T.E."/>
            <person name="Sorensen J.L."/>
            <person name="Fitzpatrick D.A."/>
            <person name="Frisvad J.C."/>
            <person name="Nielsen K.L."/>
        </authorList>
    </citation>
    <scope>NUCLEOTIDE SEQUENCE</scope>
    <source>
        <strain evidence="2">IBT 16125</strain>
    </source>
</reference>
<evidence type="ECO:0000313" key="2">
    <source>
        <dbReference type="EMBL" id="KAJ5437753.1"/>
    </source>
</evidence>
<dbReference type="Pfam" id="PF24969">
    <property type="entry name" value="LRR_15"/>
    <property type="match status" value="1"/>
</dbReference>
<dbReference type="Proteomes" id="UP001213681">
    <property type="component" value="Unassembled WGS sequence"/>
</dbReference>
<proteinExistence type="predicted"/>
<dbReference type="InterPro" id="IPR056867">
    <property type="entry name" value="LRR_15"/>
</dbReference>
<evidence type="ECO:0000313" key="3">
    <source>
        <dbReference type="Proteomes" id="UP001213681"/>
    </source>
</evidence>
<dbReference type="AlphaFoldDB" id="A0AAD6BX58"/>
<organism evidence="2 3">
    <name type="scientific">Penicillium daleae</name>
    <dbReference type="NCBI Taxonomy" id="63821"/>
    <lineage>
        <taxon>Eukaryota</taxon>
        <taxon>Fungi</taxon>
        <taxon>Dikarya</taxon>
        <taxon>Ascomycota</taxon>
        <taxon>Pezizomycotina</taxon>
        <taxon>Eurotiomycetes</taxon>
        <taxon>Eurotiomycetidae</taxon>
        <taxon>Eurotiales</taxon>
        <taxon>Aspergillaceae</taxon>
        <taxon>Penicillium</taxon>
    </lineage>
</organism>
<dbReference type="RefSeq" id="XP_056760982.1">
    <property type="nucleotide sequence ID" value="XM_056912133.1"/>
</dbReference>
<gene>
    <name evidence="2" type="ORF">N7458_008751</name>
</gene>
<accession>A0AAD6BX58</accession>
<name>A0AAD6BX58_9EURO</name>
<comment type="caution">
    <text evidence="2">The sequence shown here is derived from an EMBL/GenBank/DDBJ whole genome shotgun (WGS) entry which is preliminary data.</text>
</comment>
<dbReference type="InterPro" id="IPR032675">
    <property type="entry name" value="LRR_dom_sf"/>
</dbReference>